<dbReference type="EMBL" id="JAFCMP010000024">
    <property type="protein sequence ID" value="KAG5191100.1"/>
    <property type="molecule type" value="Genomic_DNA"/>
</dbReference>
<feature type="domain" description="Kinetochore protein Nuf2 N-terminal" evidence="13">
    <location>
        <begin position="18"/>
        <end position="156"/>
    </location>
</feature>
<dbReference type="GO" id="GO:0005634">
    <property type="term" value="C:nucleus"/>
    <property type="evidence" value="ECO:0007669"/>
    <property type="project" value="UniProtKB-SubCell"/>
</dbReference>
<dbReference type="GO" id="GO:0051301">
    <property type="term" value="P:cell division"/>
    <property type="evidence" value="ECO:0007669"/>
    <property type="project" value="UniProtKB-KW"/>
</dbReference>
<reference evidence="15" key="1">
    <citation type="submission" date="2021-02" db="EMBL/GenBank/DDBJ databases">
        <title>First Annotated Genome of the Yellow-green Alga Tribonema minus.</title>
        <authorList>
            <person name="Mahan K.M."/>
        </authorList>
    </citation>
    <scope>NUCLEOTIDE SEQUENCE</scope>
    <source>
        <strain evidence="15">UTEX B ZZ1240</strain>
    </source>
</reference>
<keyword evidence="7" id="KW-0995">Kinetochore</keyword>
<evidence type="ECO:0000259" key="14">
    <source>
        <dbReference type="Pfam" id="PF18595"/>
    </source>
</evidence>
<dbReference type="InterPro" id="IPR005549">
    <property type="entry name" value="Kinetochore_Nuf2_N"/>
</dbReference>
<evidence type="ECO:0000256" key="7">
    <source>
        <dbReference type="ARBA" id="ARBA00022838"/>
    </source>
</evidence>
<dbReference type="GO" id="GO:0044877">
    <property type="term" value="F:protein-containing complex binding"/>
    <property type="evidence" value="ECO:0007669"/>
    <property type="project" value="TreeGrafter"/>
</dbReference>
<keyword evidence="5" id="KW-0132">Cell division</keyword>
<keyword evidence="10" id="KW-0131">Cell cycle</keyword>
<feature type="domain" description="Nuf2 DHR10-like" evidence="14">
    <location>
        <begin position="270"/>
        <end position="385"/>
    </location>
</feature>
<dbReference type="PANTHER" id="PTHR21650:SF2">
    <property type="entry name" value="KINETOCHORE PROTEIN NUF2"/>
    <property type="match status" value="1"/>
</dbReference>
<evidence type="ECO:0000256" key="12">
    <source>
        <dbReference type="SAM" id="Coils"/>
    </source>
</evidence>
<dbReference type="Pfam" id="PF18595">
    <property type="entry name" value="Nuf2_DHR10-like"/>
    <property type="match status" value="1"/>
</dbReference>
<dbReference type="GO" id="GO:0051315">
    <property type="term" value="P:attachment of mitotic spindle microtubules to kinetochore"/>
    <property type="evidence" value="ECO:0007669"/>
    <property type="project" value="TreeGrafter"/>
</dbReference>
<dbReference type="InterPro" id="IPR038275">
    <property type="entry name" value="Nuf2_N_sf"/>
</dbReference>
<organism evidence="15 16">
    <name type="scientific">Tribonema minus</name>
    <dbReference type="NCBI Taxonomy" id="303371"/>
    <lineage>
        <taxon>Eukaryota</taxon>
        <taxon>Sar</taxon>
        <taxon>Stramenopiles</taxon>
        <taxon>Ochrophyta</taxon>
        <taxon>PX clade</taxon>
        <taxon>Xanthophyceae</taxon>
        <taxon>Tribonematales</taxon>
        <taxon>Tribonemataceae</taxon>
        <taxon>Tribonema</taxon>
    </lineage>
</organism>
<accession>A0A835ZCC3</accession>
<evidence type="ECO:0000256" key="4">
    <source>
        <dbReference type="ARBA" id="ARBA00022454"/>
    </source>
</evidence>
<keyword evidence="4" id="KW-0158">Chromosome</keyword>
<comment type="caution">
    <text evidence="15">The sequence shown here is derived from an EMBL/GenBank/DDBJ whole genome shotgun (WGS) entry which is preliminary data.</text>
</comment>
<keyword evidence="9" id="KW-0539">Nucleus</keyword>
<proteinExistence type="inferred from homology"/>
<keyword evidence="8 12" id="KW-0175">Coiled coil</keyword>
<gene>
    <name evidence="15" type="ORF">JKP88DRAFT_269335</name>
</gene>
<dbReference type="OrthoDB" id="8194677at2759"/>
<dbReference type="Gene3D" id="1.10.418.60">
    <property type="entry name" value="Ncd80 complex, Nuf2 subunit"/>
    <property type="match status" value="1"/>
</dbReference>
<feature type="coiled-coil region" evidence="12">
    <location>
        <begin position="149"/>
        <end position="253"/>
    </location>
</feature>
<keyword evidence="11" id="KW-0137">Centromere</keyword>
<name>A0A835ZCC3_9STRA</name>
<evidence type="ECO:0000256" key="9">
    <source>
        <dbReference type="ARBA" id="ARBA00023242"/>
    </source>
</evidence>
<keyword evidence="16" id="KW-1185">Reference proteome</keyword>
<dbReference type="GO" id="GO:0031262">
    <property type="term" value="C:Ndc80 complex"/>
    <property type="evidence" value="ECO:0007669"/>
    <property type="project" value="InterPro"/>
</dbReference>
<sequence>MSSRMSFAPEPVAAAGVYSFPTLKAKLILERLQQLQIPTSEETLDNPQKNVQEVQNVFAKLVEFTMGVTREEMNQPVFAGLNVLNYAQLHEDSVPELAFFRAVSKMMTASCVHDFSFNDLQTPNKTRLKRQLSAVINFCMFREGRMQVYNALATEKENLLANVQALGEDNERLERELASLTERTSQEAAETEMVEADCRAMEAQISALNREQAATRAQSGDLKRQANGLKDRLAALDLETKEAIMERERLQAQIVSSPDRIRREMADQQAALEQERTEGMAAEKQAQRTELTAANVARAEREVVKATRALDDIEEELGRQKEALREVRAAQRALAENGAKSAAAAADAAVLRRHAARLDEKLAHLRRQGRARAEAADASLAALRAELAEEEAARQAELAEAEAAEAEVRQLEELLATERAQAAAEAEDHVRKFKSLEGAVLQYHKLLRAAMQGPLPPPSSSSS</sequence>
<dbReference type="PANTHER" id="PTHR21650">
    <property type="entry name" value="MEMBRALIN/KINETOCHORE PROTEIN NUF2"/>
    <property type="match status" value="1"/>
</dbReference>
<feature type="coiled-coil region" evidence="12">
    <location>
        <begin position="296"/>
        <end position="428"/>
    </location>
</feature>
<comment type="similarity">
    <text evidence="3">Belongs to the NUF2 family.</text>
</comment>
<dbReference type="Proteomes" id="UP000664859">
    <property type="component" value="Unassembled WGS sequence"/>
</dbReference>
<dbReference type="Pfam" id="PF03800">
    <property type="entry name" value="Nuf2"/>
    <property type="match status" value="1"/>
</dbReference>
<protein>
    <submittedName>
        <fullName evidence="15">Nuf2 family-domain-containing protein</fullName>
    </submittedName>
</protein>
<evidence type="ECO:0000256" key="10">
    <source>
        <dbReference type="ARBA" id="ARBA00023306"/>
    </source>
</evidence>
<evidence type="ECO:0000259" key="13">
    <source>
        <dbReference type="Pfam" id="PF03800"/>
    </source>
</evidence>
<evidence type="ECO:0000256" key="11">
    <source>
        <dbReference type="ARBA" id="ARBA00023328"/>
    </source>
</evidence>
<dbReference type="GO" id="GO:0051383">
    <property type="term" value="P:kinetochore organization"/>
    <property type="evidence" value="ECO:0007669"/>
    <property type="project" value="TreeGrafter"/>
</dbReference>
<evidence type="ECO:0000313" key="16">
    <source>
        <dbReference type="Proteomes" id="UP000664859"/>
    </source>
</evidence>
<dbReference type="InterPro" id="IPR041112">
    <property type="entry name" value="Nuf2_DHR10-like"/>
</dbReference>
<evidence type="ECO:0000256" key="2">
    <source>
        <dbReference type="ARBA" id="ARBA00004629"/>
    </source>
</evidence>
<evidence type="ECO:0000256" key="5">
    <source>
        <dbReference type="ARBA" id="ARBA00022618"/>
    </source>
</evidence>
<dbReference type="GO" id="GO:0045132">
    <property type="term" value="P:meiotic chromosome segregation"/>
    <property type="evidence" value="ECO:0007669"/>
    <property type="project" value="TreeGrafter"/>
</dbReference>
<evidence type="ECO:0000256" key="1">
    <source>
        <dbReference type="ARBA" id="ARBA00004123"/>
    </source>
</evidence>
<evidence type="ECO:0000256" key="6">
    <source>
        <dbReference type="ARBA" id="ARBA00022776"/>
    </source>
</evidence>
<evidence type="ECO:0000256" key="8">
    <source>
        <dbReference type="ARBA" id="ARBA00023054"/>
    </source>
</evidence>
<dbReference type="GO" id="GO:0007052">
    <property type="term" value="P:mitotic spindle organization"/>
    <property type="evidence" value="ECO:0007669"/>
    <property type="project" value="TreeGrafter"/>
</dbReference>
<comment type="subcellular location">
    <subcellularLocation>
        <location evidence="2">Chromosome</location>
        <location evidence="2">Centromere</location>
        <location evidence="2">Kinetochore</location>
    </subcellularLocation>
    <subcellularLocation>
        <location evidence="1">Nucleus</location>
    </subcellularLocation>
</comment>
<keyword evidence="6" id="KW-0498">Mitosis</keyword>
<dbReference type="AlphaFoldDB" id="A0A835ZCC3"/>
<evidence type="ECO:0000313" key="15">
    <source>
        <dbReference type="EMBL" id="KAG5191100.1"/>
    </source>
</evidence>
<evidence type="ECO:0000256" key="3">
    <source>
        <dbReference type="ARBA" id="ARBA00005498"/>
    </source>
</evidence>